<name>A0ABQ9G784_9NEOP</name>
<feature type="compositionally biased region" description="Low complexity" evidence="1">
    <location>
        <begin position="692"/>
        <end position="702"/>
    </location>
</feature>
<feature type="compositionally biased region" description="Polar residues" evidence="1">
    <location>
        <begin position="798"/>
        <end position="811"/>
    </location>
</feature>
<feature type="region of interest" description="Disordered" evidence="1">
    <location>
        <begin position="147"/>
        <end position="166"/>
    </location>
</feature>
<evidence type="ECO:0000313" key="3">
    <source>
        <dbReference type="Proteomes" id="UP001159363"/>
    </source>
</evidence>
<accession>A0ABQ9G784</accession>
<feature type="region of interest" description="Disordered" evidence="1">
    <location>
        <begin position="516"/>
        <end position="551"/>
    </location>
</feature>
<comment type="caution">
    <text evidence="2">The sequence shown here is derived from an EMBL/GenBank/DDBJ whole genome shotgun (WGS) entry which is preliminary data.</text>
</comment>
<organism evidence="2 3">
    <name type="scientific">Dryococelus australis</name>
    <dbReference type="NCBI Taxonomy" id="614101"/>
    <lineage>
        <taxon>Eukaryota</taxon>
        <taxon>Metazoa</taxon>
        <taxon>Ecdysozoa</taxon>
        <taxon>Arthropoda</taxon>
        <taxon>Hexapoda</taxon>
        <taxon>Insecta</taxon>
        <taxon>Pterygota</taxon>
        <taxon>Neoptera</taxon>
        <taxon>Polyneoptera</taxon>
        <taxon>Phasmatodea</taxon>
        <taxon>Verophasmatodea</taxon>
        <taxon>Anareolatae</taxon>
        <taxon>Phasmatidae</taxon>
        <taxon>Eurycanthinae</taxon>
        <taxon>Dryococelus</taxon>
    </lineage>
</organism>
<feature type="compositionally biased region" description="Pro residues" evidence="1">
    <location>
        <begin position="358"/>
        <end position="368"/>
    </location>
</feature>
<evidence type="ECO:0000256" key="1">
    <source>
        <dbReference type="SAM" id="MobiDB-lite"/>
    </source>
</evidence>
<feature type="compositionally biased region" description="Pro residues" evidence="1">
    <location>
        <begin position="1102"/>
        <end position="1116"/>
    </location>
</feature>
<feature type="compositionally biased region" description="Polar residues" evidence="1">
    <location>
        <begin position="1"/>
        <end position="10"/>
    </location>
</feature>
<reference evidence="2 3" key="1">
    <citation type="submission" date="2023-02" db="EMBL/GenBank/DDBJ databases">
        <title>LHISI_Scaffold_Assembly.</title>
        <authorList>
            <person name="Stuart O.P."/>
            <person name="Cleave R."/>
            <person name="Magrath M.J.L."/>
            <person name="Mikheyev A.S."/>
        </authorList>
    </citation>
    <scope>NUCLEOTIDE SEQUENCE [LARGE SCALE GENOMIC DNA]</scope>
    <source>
        <strain evidence="2">Daus_M_001</strain>
        <tissue evidence="2">Leg muscle</tissue>
    </source>
</reference>
<evidence type="ECO:0000313" key="2">
    <source>
        <dbReference type="EMBL" id="KAJ8868311.1"/>
    </source>
</evidence>
<proteinExistence type="predicted"/>
<feature type="compositionally biased region" description="Low complexity" evidence="1">
    <location>
        <begin position="602"/>
        <end position="617"/>
    </location>
</feature>
<keyword evidence="3" id="KW-1185">Reference proteome</keyword>
<feature type="compositionally biased region" description="Polar residues" evidence="1">
    <location>
        <begin position="874"/>
        <end position="899"/>
    </location>
</feature>
<protein>
    <submittedName>
        <fullName evidence="2">Uncharacterized protein</fullName>
    </submittedName>
</protein>
<feature type="region of interest" description="Disordered" evidence="1">
    <location>
        <begin position="452"/>
        <end position="491"/>
    </location>
</feature>
<feature type="compositionally biased region" description="Polar residues" evidence="1">
    <location>
        <begin position="460"/>
        <end position="472"/>
    </location>
</feature>
<gene>
    <name evidence="2" type="ORF">PR048_029827</name>
</gene>
<feature type="region of interest" description="Disordered" evidence="1">
    <location>
        <begin position="589"/>
        <end position="922"/>
    </location>
</feature>
<feature type="compositionally biased region" description="Polar residues" evidence="1">
    <location>
        <begin position="703"/>
        <end position="715"/>
    </location>
</feature>
<feature type="region of interest" description="Disordered" evidence="1">
    <location>
        <begin position="1090"/>
        <end position="1116"/>
    </location>
</feature>
<feature type="compositionally biased region" description="Polar residues" evidence="1">
    <location>
        <begin position="754"/>
        <end position="768"/>
    </location>
</feature>
<feature type="region of interest" description="Disordered" evidence="1">
    <location>
        <begin position="319"/>
        <end position="371"/>
    </location>
</feature>
<feature type="region of interest" description="Disordered" evidence="1">
    <location>
        <begin position="1"/>
        <end position="25"/>
    </location>
</feature>
<feature type="region of interest" description="Disordered" evidence="1">
    <location>
        <begin position="82"/>
        <end position="131"/>
    </location>
</feature>
<feature type="compositionally biased region" description="Polar residues" evidence="1">
    <location>
        <begin position="666"/>
        <end position="676"/>
    </location>
</feature>
<sequence length="1116" mass="115622">MAVCNGTSSSRKMEISGPLPSYAQASSDNALTSLLPKQDGNTGVTPAAVSLDNGIVSGKSSNFQNNLIGHFKGFSITSLPSPAPSTTASKLSSPPSKMANAVSPPTVPSGTMKPPRPPSILTKPHNSSVSRNASTVGCIVSSASTSVSAEPPTVTFAPLPRPVISSPVLDTTTCTAKELTNSVRPVPSRPAPQVPNTTATTTQKPVRPLSSPNTLSVNPIVDEKKSKDGGQTYPTLTRLASFMLRQNSDGDKHKDKMKGKLGDGTNSLPRKANKLQIDREALRNLKISNPIPQQEIEIPENAVPVKPEVDNKQVVMRAQSMRDTSHVGQRPVIPTFGSMRQPSGTKRPTSIPTGTRPSSPPPPRPPLQPGMVETGIIGLPGYQNPPAVASPTDYGYDDCFNLLAGGSAPLANIDEESSPTNGGGNIYAVIEESPPECGRKNVLRDEVQSRCSPSLPVKNSVGTAVSKSQYSSPMLGDYKTPKPLDNSTSAGSIDSMGLLSEIVNEIQARNFESIYSSSNDKRTKSDDEDGNSSVVATDHSVAGSSSPPLYGYKSGNDASSISSAGTYINAPYSSSNIYGGGSSLYSNVSMQNNPASSPPPNTKSNFSSSSSSSGYLSPTPPLSSISNAVQPNSIISAAKPSSTFKNSQPTTSGNSDKSAREEKSSAPANLPQNLSSYKPYASSFHRPLGPLAAASFKSSASSTPVNDKTASSQVSAKPKVTPGSMSQSNMPLVNAEEQKPQSVLPSLKAAVPTPNKSSLHQPAAANTPSGPPKPAGTALKPAPSVPVGGGRVSKTETKLSNSPDVVSSCSPGTAGDASRSPDVIGGKASLKVAPKSPDIASKQQVNAPAAGVGRSTSSVTAAASKLSASSMASKPTTTNSSFRSKQPQTAPKPNISKPSVVSDKTRAPTSMAKGKGVPGVAKSVSDVGANRTIPAGARAAASKLSHVASLQQKFETAGNSSDKSVPTVSRTVSGVGAKTKVPSTAGKTGLPYLKDLRRLNVSSVLVCRAVLVLSRVLYKGAWHSADWLTISQGSASSECVEDFLLPLLLHLDAAPYVPCFTLINSQDLVKGRQYLYTSLHSWNGGNDNLQRTLPMGPTVQPTSPPPPPPAVKPKIS</sequence>
<feature type="compositionally biased region" description="Low complexity" evidence="1">
    <location>
        <begin position="82"/>
        <end position="97"/>
    </location>
</feature>
<feature type="compositionally biased region" description="Low complexity" evidence="1">
    <location>
        <begin position="855"/>
        <end position="873"/>
    </location>
</feature>
<dbReference type="Proteomes" id="UP001159363">
    <property type="component" value="Chromosome 13"/>
</dbReference>
<feature type="region of interest" description="Disordered" evidence="1">
    <location>
        <begin position="247"/>
        <end position="269"/>
    </location>
</feature>
<feature type="region of interest" description="Disordered" evidence="1">
    <location>
        <begin position="178"/>
        <end position="233"/>
    </location>
</feature>
<feature type="compositionally biased region" description="Basic and acidic residues" evidence="1">
    <location>
        <begin position="248"/>
        <end position="261"/>
    </location>
</feature>
<dbReference type="EMBL" id="JARBHB010000014">
    <property type="protein sequence ID" value="KAJ8868311.1"/>
    <property type="molecule type" value="Genomic_DNA"/>
</dbReference>
<feature type="compositionally biased region" description="Low complexity" evidence="1">
    <location>
        <begin position="347"/>
        <end position="357"/>
    </location>
</feature>
<feature type="compositionally biased region" description="Polar residues" evidence="1">
    <location>
        <begin position="625"/>
        <end position="656"/>
    </location>
</feature>
<feature type="compositionally biased region" description="Polar residues" evidence="1">
    <location>
        <begin position="194"/>
        <end position="217"/>
    </location>
</feature>